<evidence type="ECO:0000313" key="2">
    <source>
        <dbReference type="EMBL" id="CAL1158128.1"/>
    </source>
</evidence>
<dbReference type="EMBL" id="CAMXCT030003486">
    <property type="protein sequence ID" value="CAL4792065.1"/>
    <property type="molecule type" value="Genomic_DNA"/>
</dbReference>
<reference evidence="1" key="1">
    <citation type="submission" date="2022-10" db="EMBL/GenBank/DDBJ databases">
        <authorList>
            <person name="Chen Y."/>
            <person name="Dougan E. K."/>
            <person name="Chan C."/>
            <person name="Rhodes N."/>
            <person name="Thang M."/>
        </authorList>
    </citation>
    <scope>NUCLEOTIDE SEQUENCE</scope>
</reference>
<evidence type="ECO:0000313" key="3">
    <source>
        <dbReference type="Proteomes" id="UP001152797"/>
    </source>
</evidence>
<dbReference type="OrthoDB" id="411392at2759"/>
<evidence type="ECO:0000313" key="1">
    <source>
        <dbReference type="EMBL" id="CAI4004753.1"/>
    </source>
</evidence>
<sequence>MAFGGYDEFAGWAPSAEEFQKFAGLRLTHSSLRKLGTKGMGGRWKLGRLQNCLGMSVQRLDCSFLLASEAVVLHQDVRRLVLMVRFRACSHTLEVRTGLLGIYHLEDSTSTSLVSACEQILWGFVEEDADKYEKLRQKVILLNMDAAADEQLAGRLMKMSEGLYPNAKAVTRDRCHAARRILQRPFKAVPEIWQTFSDLVWGSTSMPNTIQSSDVLRKVFNQHICATESTVQGARIKSLSLRKQRFDSHQKATGRLCLWMHATVMTAIYAATFRKNDRDGERALQFLRGVSEEKMVLLAMLADFSDEATSAIRVMDSEDSDTASHVMELDVFCSRVKHLFIDQNASHSGYTKFVIDQLQKRIAFTVDGQPKALGGPSRVTPHMIARCFQSMKTLVALCTEVIAAEYPTFELLSSLHIFDVSEVARKNRHESADNISSVHTAADRLCKIFDASLEDFLSQYWDIKPIACHHNSSMSCSSFQSWKFALDKISARKSTRLQHPSEDLRWILIHFGALDGATTSGVEQHFSRMTRIIPEERLLLSEENQNLELKFMFDFGNRSRSECIALAQKVWLEWYGAPRDFSQTIRLDTGKKRVMKEGSENLFIAKRRRCADETVQYLTCEQVRTAASVHVPDDCEKVNKELHFQSNKQYKNQIQSYLWGHLTAAEVPEGLVDVAEQFSAAQDKQHIDRVKDASKKQALMAPVPPRFHRANQWIFLEDAEWSQKREFQGCKLTDDLLLPLFYVVSDPSKPPQSVLWAATVRGGCVLDLECMLNIIADRPYNRNKGTAYLYDAAYSIKRQIFVCPRFATSKPEVSQILSLCMQQASSKWKSIESWEDFAEKTARTKSKWQVLALTVPPVVAALGLDNAMSSKDFINFVRKVHCCSRNACGL</sequence>
<dbReference type="Proteomes" id="UP001152797">
    <property type="component" value="Unassembled WGS sequence"/>
</dbReference>
<dbReference type="AlphaFoldDB" id="A0A9P1D8U4"/>
<protein>
    <submittedName>
        <fullName evidence="1">Uncharacterized protein</fullName>
    </submittedName>
</protein>
<dbReference type="EMBL" id="CAMXCT020003486">
    <property type="protein sequence ID" value="CAL1158128.1"/>
    <property type="molecule type" value="Genomic_DNA"/>
</dbReference>
<name>A0A9P1D8U4_9DINO</name>
<comment type="caution">
    <text evidence="1">The sequence shown here is derived from an EMBL/GenBank/DDBJ whole genome shotgun (WGS) entry which is preliminary data.</text>
</comment>
<dbReference type="EMBL" id="CAMXCT010003486">
    <property type="protein sequence ID" value="CAI4004753.1"/>
    <property type="molecule type" value="Genomic_DNA"/>
</dbReference>
<reference evidence="2" key="2">
    <citation type="submission" date="2024-04" db="EMBL/GenBank/DDBJ databases">
        <authorList>
            <person name="Chen Y."/>
            <person name="Shah S."/>
            <person name="Dougan E. K."/>
            <person name="Thang M."/>
            <person name="Chan C."/>
        </authorList>
    </citation>
    <scope>NUCLEOTIDE SEQUENCE [LARGE SCALE GENOMIC DNA]</scope>
</reference>
<organism evidence="1">
    <name type="scientific">Cladocopium goreaui</name>
    <dbReference type="NCBI Taxonomy" id="2562237"/>
    <lineage>
        <taxon>Eukaryota</taxon>
        <taxon>Sar</taxon>
        <taxon>Alveolata</taxon>
        <taxon>Dinophyceae</taxon>
        <taxon>Suessiales</taxon>
        <taxon>Symbiodiniaceae</taxon>
        <taxon>Cladocopium</taxon>
    </lineage>
</organism>
<gene>
    <name evidence="1" type="ORF">C1SCF055_LOCUS30526</name>
</gene>
<keyword evidence="3" id="KW-1185">Reference proteome</keyword>
<accession>A0A9P1D8U4</accession>
<proteinExistence type="predicted"/>